<dbReference type="Proteomes" id="UP000186040">
    <property type="component" value="Unassembled WGS sequence"/>
</dbReference>
<dbReference type="Pfam" id="PF02801">
    <property type="entry name" value="Ketoacyl-synt_C"/>
    <property type="match status" value="1"/>
</dbReference>
<dbReference type="PROSITE" id="PS52004">
    <property type="entry name" value="KS3_2"/>
    <property type="match status" value="1"/>
</dbReference>
<feature type="domain" description="Ketosynthase family 3 (KS3)" evidence="7">
    <location>
        <begin position="104"/>
        <end position="522"/>
    </location>
</feature>
<dbReference type="GO" id="GO:0006633">
    <property type="term" value="P:fatty acid biosynthetic process"/>
    <property type="evidence" value="ECO:0007669"/>
    <property type="project" value="InterPro"/>
</dbReference>
<feature type="region of interest" description="Disordered" evidence="5">
    <location>
        <begin position="1768"/>
        <end position="1793"/>
    </location>
</feature>
<dbReference type="OrthoDB" id="9778690at2"/>
<dbReference type="GO" id="GO:0005886">
    <property type="term" value="C:plasma membrane"/>
    <property type="evidence" value="ECO:0007669"/>
    <property type="project" value="TreeGrafter"/>
</dbReference>
<dbReference type="InterPro" id="IPR036736">
    <property type="entry name" value="ACP-like_sf"/>
</dbReference>
<dbReference type="Pfam" id="PF00109">
    <property type="entry name" value="ketoacyl-synt"/>
    <property type="match status" value="1"/>
</dbReference>
<dbReference type="InterPro" id="IPR050091">
    <property type="entry name" value="PKS_NRPS_Biosynth_Enz"/>
</dbReference>
<dbReference type="InterPro" id="IPR001227">
    <property type="entry name" value="Ac_transferase_dom_sf"/>
</dbReference>
<evidence type="ECO:0000256" key="4">
    <source>
        <dbReference type="PROSITE-ProRule" id="PRU01363"/>
    </source>
</evidence>
<dbReference type="InterPro" id="IPR020806">
    <property type="entry name" value="PKS_PP-bd"/>
</dbReference>
<dbReference type="SMART" id="SM00823">
    <property type="entry name" value="PKS_PP"/>
    <property type="match status" value="2"/>
</dbReference>
<feature type="domain" description="Carrier" evidence="6">
    <location>
        <begin position="5"/>
        <end position="82"/>
    </location>
</feature>
<gene>
    <name evidence="9" type="ORF">BJP25_22295</name>
</gene>
<evidence type="ECO:0000313" key="9">
    <source>
        <dbReference type="EMBL" id="OLR92086.1"/>
    </source>
</evidence>
<dbReference type="SUPFAM" id="SSF52151">
    <property type="entry name" value="FabD/lysophospholipase-like"/>
    <property type="match status" value="1"/>
</dbReference>
<dbReference type="InterPro" id="IPR014043">
    <property type="entry name" value="Acyl_transferase_dom"/>
</dbReference>
<dbReference type="GO" id="GO:0031177">
    <property type="term" value="F:phosphopantetheine binding"/>
    <property type="evidence" value="ECO:0007669"/>
    <property type="project" value="InterPro"/>
</dbReference>
<feature type="region of interest" description="Disordered" evidence="5">
    <location>
        <begin position="1800"/>
        <end position="1819"/>
    </location>
</feature>
<dbReference type="Gene3D" id="3.40.47.10">
    <property type="match status" value="1"/>
</dbReference>
<feature type="region of interest" description="C-terminal hotdog fold" evidence="4">
    <location>
        <begin position="1110"/>
        <end position="1249"/>
    </location>
</feature>
<dbReference type="InterPro" id="IPR013968">
    <property type="entry name" value="PKS_KR"/>
</dbReference>
<dbReference type="SMART" id="SM00825">
    <property type="entry name" value="PKS_KS"/>
    <property type="match status" value="1"/>
</dbReference>
<sequence>MTVPGGDRDLVGWLTGRVAEAVGLAPAAVDPQRPLLDYGLSSRDLVGLVGDLGRRTGRSLPPTLGYRYPTIAALAGAAEVTAGAAAAAPGVAPPPGGHPHEGPGEPIAVIGLGCRLPGGVDSPSAFWDLLDRGADAVRPRPPDRWAAPPHVLAALPATGGFLDDVAGFDADFFGITPREADVMDPQQRITLEVAWAALEHAGVVPGSLRGSRTGVYMGVAASEYGLFSLADPEGVEPWSGTGAAASTVANRLSYLLDLRGPSMVVDTACSSSLVAVHHAVSALRRGEIDLALVGGVNVMLTAAVTGTFARSGVLAADGRCKSFDAAADGIGRGEGCGVVVLRRLADARARGDRVLAVVRGSATNSDGRSNGIMAPNPDAQTALLAEVYPAAEVDPTTVDYVEAHGTGTPLGDPIEAGALGAVLGAGRGADRPLLVGSVKTNLGHLEAAAGIVGLIKVVLSLVHGRIPPTLHYRAPNPLIDFAALGLRVTAAATPWPRYSGYACAGVSAFGFGGSNAHVVLEEWPAAPEPPPPVPRPEVFALSGRTPVALRDRAADLVDWLESTDGARVSTADLAATLAARREHLAVRAAVVATGREELAEALRAVAAGASSAAAVHGRAPRTPVTPDGPVFVFSGFGSHWAGMGEQLLTGEPAFAAEVDRLEPLFTAAAGFSLRAALCDRRPAPFTTAAPALFGMQVALAGLWRAHGVEPAAVLGHSVGEVAAAVVAGVLDVRQGLRVVLARTEVLGGLDTEGGGAMAAVELSGAGFAALAEQFPGVGIAVHAAPRMCTVSGPAAQVARLVERVDSGGGFAKPLRLGVAGHSAAVDPGLPRLRAALDGLVPAAPRVPFFSSVLGEDTPEACVGDPDYWALNLRLPVRFTQAVAAALERGHTRFVEVAPHPVALAAVEQTAAAAGGDPVLVVPTLRRGAALAEWLRAQATLHVHGDPAALATRYPPGPVVELPGPAWRHRRHWVPERAPGPPAAHPLLGAHVELPDDGRHLWQSRLPVDRLPWLADHRPRAGAALPPAALAELAMAAGRSALDPRVLVADLRLAEPLVPGPHTVLTTELDRAGALTIRSRDAGGGWVTHATARVLPDRDEPAAPQPAPPAGEPFDLRAALAAAGQEPGPAFLGLSDVRRGRGLATGRVRLPAAAGGADRFALHPALADACLQALVAAAADLVTAPATYRPTAIGRVRAPGDPALATRCTATARLTAGGLLGSARLLDADGAVLVELLDVRLTGAGPGTTEAVERRWDPAPLPLAPAPATTGWVVVADGEPALPDLAARLGAEVVRPDALDAGGAAGVVVLAGPPAHYRDPANAEALVHTATRVAAALAARPDPPRLWVLTTGAATEPGLACLRGLVRVLAFEHPELRATLVDVDRASGAACAAAELLADRPDDEVAWRRGHRLRARLTTTALPTADRPVVRAGAYVITGGTGELGARLTRWLVEGGATRVVLAGRAHRPDPPSRARWARDAEVEVVLGDLAEPGFAAALVARAQRDGLPLRGVVHAAGLQDDRPVAQVSAESIARVWRPKVLGGLRLHQATEHLPLDWWVAFASMSGLVGAPGQAAFATANAWLDALVEQRRARGLPGVSLDWGAWARADGSRPDQPGAAFAEVDPVRGLAALAGALAADRTGLGVAALDVPRALSLFPELATRPFLSALTGAAAPAPLPAPDLARGPDPRGALVAHLAAGLARLTGADPGEVDPGAPLTGLGVDSLMAMRLRAAVQQDFDVALPVPLLLRGASLREVAEHLGDELGLPAAAPVPPTPAGAGDAPVPGESDAGPVAVLRSGGEEPPLSLFHPAGGRTTVY</sequence>
<evidence type="ECO:0000256" key="5">
    <source>
        <dbReference type="SAM" id="MobiDB-lite"/>
    </source>
</evidence>
<dbReference type="SUPFAM" id="SSF51735">
    <property type="entry name" value="NAD(P)-binding Rossmann-fold domains"/>
    <property type="match status" value="2"/>
</dbReference>
<dbReference type="SMART" id="SM01294">
    <property type="entry name" value="PKS_PP_betabranch"/>
    <property type="match status" value="1"/>
</dbReference>
<dbReference type="Pfam" id="PF21089">
    <property type="entry name" value="PKS_DH_N"/>
    <property type="match status" value="1"/>
</dbReference>
<dbReference type="InterPro" id="IPR049900">
    <property type="entry name" value="PKS_mFAS_DH"/>
</dbReference>
<protein>
    <recommendedName>
        <fullName evidence="11">Carrier domain-containing protein</fullName>
    </recommendedName>
</protein>
<dbReference type="InterPro" id="IPR006162">
    <property type="entry name" value="Ppantetheine_attach_site"/>
</dbReference>
<dbReference type="PANTHER" id="PTHR43775">
    <property type="entry name" value="FATTY ACID SYNTHASE"/>
    <property type="match status" value="1"/>
</dbReference>
<feature type="active site" description="Proton donor; for dehydratase activity" evidence="4">
    <location>
        <position position="1167"/>
    </location>
</feature>
<dbReference type="SUPFAM" id="SSF53901">
    <property type="entry name" value="Thiolase-like"/>
    <property type="match status" value="1"/>
</dbReference>
<proteinExistence type="predicted"/>
<dbReference type="InterPro" id="IPR049552">
    <property type="entry name" value="PKS_DH_N"/>
</dbReference>
<dbReference type="SMART" id="SM00822">
    <property type="entry name" value="PKS_KR"/>
    <property type="match status" value="1"/>
</dbReference>
<dbReference type="Gene3D" id="3.40.50.720">
    <property type="entry name" value="NAD(P)-binding Rossmann-like Domain"/>
    <property type="match status" value="1"/>
</dbReference>
<dbReference type="InterPro" id="IPR036291">
    <property type="entry name" value="NAD(P)-bd_dom_sf"/>
</dbReference>
<dbReference type="Pfam" id="PF00698">
    <property type="entry name" value="Acyl_transf_1"/>
    <property type="match status" value="1"/>
</dbReference>
<keyword evidence="2" id="KW-0597">Phosphoprotein</keyword>
<dbReference type="EMBL" id="MKQR01000017">
    <property type="protein sequence ID" value="OLR92086.1"/>
    <property type="molecule type" value="Genomic_DNA"/>
</dbReference>
<dbReference type="PROSITE" id="PS00606">
    <property type="entry name" value="KS3_1"/>
    <property type="match status" value="1"/>
</dbReference>
<dbReference type="GO" id="GO:0005737">
    <property type="term" value="C:cytoplasm"/>
    <property type="evidence" value="ECO:0007669"/>
    <property type="project" value="TreeGrafter"/>
</dbReference>
<dbReference type="Pfam" id="PF14765">
    <property type="entry name" value="PS-DH"/>
    <property type="match status" value="1"/>
</dbReference>
<dbReference type="InterPro" id="IPR014030">
    <property type="entry name" value="Ketoacyl_synth_N"/>
</dbReference>
<evidence type="ECO:0000259" key="7">
    <source>
        <dbReference type="PROSITE" id="PS52004"/>
    </source>
</evidence>
<evidence type="ECO:0000256" key="2">
    <source>
        <dbReference type="ARBA" id="ARBA00022553"/>
    </source>
</evidence>
<dbReference type="CDD" id="cd00833">
    <property type="entry name" value="PKS"/>
    <property type="match status" value="1"/>
</dbReference>
<comment type="caution">
    <text evidence="9">The sequence shown here is derived from an EMBL/GenBank/DDBJ whole genome shotgun (WGS) entry which is preliminary data.</text>
</comment>
<evidence type="ECO:0000259" key="6">
    <source>
        <dbReference type="PROSITE" id="PS50075"/>
    </source>
</evidence>
<dbReference type="SUPFAM" id="SSF55048">
    <property type="entry name" value="Probable ACP-binding domain of malonyl-CoA ACP transacylase"/>
    <property type="match status" value="1"/>
</dbReference>
<dbReference type="Gene3D" id="3.10.129.110">
    <property type="entry name" value="Polyketide synthase dehydratase"/>
    <property type="match status" value="1"/>
</dbReference>
<dbReference type="InterPro" id="IPR042104">
    <property type="entry name" value="PKS_dehydratase_sf"/>
</dbReference>
<dbReference type="Pfam" id="PF16197">
    <property type="entry name" value="KAsynt_C_assoc"/>
    <property type="match status" value="1"/>
</dbReference>
<keyword evidence="3" id="KW-0808">Transferase</keyword>
<feature type="domain" description="Carrier" evidence="6">
    <location>
        <begin position="1688"/>
        <end position="1765"/>
    </location>
</feature>
<dbReference type="InterPro" id="IPR016039">
    <property type="entry name" value="Thiolase-like"/>
</dbReference>
<dbReference type="Pfam" id="PF00550">
    <property type="entry name" value="PP-binding"/>
    <property type="match status" value="2"/>
</dbReference>
<dbReference type="FunFam" id="3.40.47.10:FF:000019">
    <property type="entry name" value="Polyketide synthase type I"/>
    <property type="match status" value="1"/>
</dbReference>
<dbReference type="PROSITE" id="PS00012">
    <property type="entry name" value="PHOSPHOPANTETHEINE"/>
    <property type="match status" value="1"/>
</dbReference>
<dbReference type="InterPro" id="IPR016035">
    <property type="entry name" value="Acyl_Trfase/lysoPLipase"/>
</dbReference>
<dbReference type="SMART" id="SM00827">
    <property type="entry name" value="PKS_AT"/>
    <property type="match status" value="1"/>
</dbReference>
<reference evidence="9 10" key="1">
    <citation type="submission" date="2016-10" db="EMBL/GenBank/DDBJ databases">
        <title>The Draft Genome Sequence of Actinokineospora bangkokensis 44EHWT reveals the biosynthetic pathway of antifungal compounds Thailandins with unusual extender unit butylmalonyl-CoA.</title>
        <authorList>
            <person name="Greule A."/>
            <person name="Intra B."/>
            <person name="Flemming S."/>
            <person name="Rommel M.G."/>
            <person name="Panbangred W."/>
            <person name="Bechthold A."/>
        </authorList>
    </citation>
    <scope>NUCLEOTIDE SEQUENCE [LARGE SCALE GENOMIC DNA]</scope>
    <source>
        <strain evidence="9 10">44EHW</strain>
    </source>
</reference>
<dbReference type="PROSITE" id="PS52019">
    <property type="entry name" value="PKS_MFAS_DH"/>
    <property type="match status" value="1"/>
</dbReference>
<dbReference type="Gene3D" id="1.10.1200.10">
    <property type="entry name" value="ACP-like"/>
    <property type="match status" value="2"/>
</dbReference>
<dbReference type="GO" id="GO:0071770">
    <property type="term" value="P:DIM/DIP cell wall layer assembly"/>
    <property type="evidence" value="ECO:0007669"/>
    <property type="project" value="TreeGrafter"/>
</dbReference>
<feature type="active site" description="Proton acceptor; for dehydratase activity" evidence="4">
    <location>
        <position position="1016"/>
    </location>
</feature>
<name>A0A1Q9LJ76_9PSEU</name>
<evidence type="ECO:0000256" key="3">
    <source>
        <dbReference type="ARBA" id="ARBA00022679"/>
    </source>
</evidence>
<dbReference type="RefSeq" id="WP_075975972.1">
    <property type="nucleotide sequence ID" value="NZ_MKQR01000017.1"/>
</dbReference>
<feature type="region of interest" description="N-terminal hotdog fold" evidence="4">
    <location>
        <begin position="984"/>
        <end position="1100"/>
    </location>
</feature>
<dbReference type="PANTHER" id="PTHR43775:SF37">
    <property type="entry name" value="SI:DKEY-61P9.11"/>
    <property type="match status" value="1"/>
</dbReference>
<feature type="domain" description="PKS/mFAS DH" evidence="8">
    <location>
        <begin position="984"/>
        <end position="1249"/>
    </location>
</feature>
<evidence type="ECO:0000259" key="8">
    <source>
        <dbReference type="PROSITE" id="PS52019"/>
    </source>
</evidence>
<dbReference type="InterPro" id="IPR057326">
    <property type="entry name" value="KR_dom"/>
</dbReference>
<dbReference type="GO" id="GO:0004312">
    <property type="term" value="F:fatty acid synthase activity"/>
    <property type="evidence" value="ECO:0007669"/>
    <property type="project" value="TreeGrafter"/>
</dbReference>
<dbReference type="InterPro" id="IPR009081">
    <property type="entry name" value="PP-bd_ACP"/>
</dbReference>
<dbReference type="SMART" id="SM00826">
    <property type="entry name" value="PKS_DH"/>
    <property type="match status" value="1"/>
</dbReference>
<evidence type="ECO:0000313" key="10">
    <source>
        <dbReference type="Proteomes" id="UP000186040"/>
    </source>
</evidence>
<dbReference type="InterPro" id="IPR049551">
    <property type="entry name" value="PKS_DH_C"/>
</dbReference>
<dbReference type="Gene3D" id="3.30.70.250">
    <property type="entry name" value="Malonyl-CoA ACP transacylase, ACP-binding"/>
    <property type="match status" value="1"/>
</dbReference>
<dbReference type="InterPro" id="IPR020807">
    <property type="entry name" value="PKS_DH"/>
</dbReference>
<dbReference type="SUPFAM" id="SSF47336">
    <property type="entry name" value="ACP-like"/>
    <property type="match status" value="2"/>
</dbReference>
<dbReference type="STRING" id="1193682.BJP25_22295"/>
<organism evidence="9 10">
    <name type="scientific">Actinokineospora bangkokensis</name>
    <dbReference type="NCBI Taxonomy" id="1193682"/>
    <lineage>
        <taxon>Bacteria</taxon>
        <taxon>Bacillati</taxon>
        <taxon>Actinomycetota</taxon>
        <taxon>Actinomycetes</taxon>
        <taxon>Pseudonocardiales</taxon>
        <taxon>Pseudonocardiaceae</taxon>
        <taxon>Actinokineospora</taxon>
    </lineage>
</organism>
<dbReference type="PROSITE" id="PS50075">
    <property type="entry name" value="CARRIER"/>
    <property type="match status" value="2"/>
</dbReference>
<evidence type="ECO:0008006" key="11">
    <source>
        <dbReference type="Google" id="ProtNLM"/>
    </source>
</evidence>
<accession>A0A1Q9LJ76</accession>
<evidence type="ECO:0000256" key="1">
    <source>
        <dbReference type="ARBA" id="ARBA00022450"/>
    </source>
</evidence>
<feature type="compositionally biased region" description="Low complexity" evidence="5">
    <location>
        <begin position="1778"/>
        <end position="1787"/>
    </location>
</feature>
<keyword evidence="10" id="KW-1185">Reference proteome</keyword>
<dbReference type="InterPro" id="IPR018201">
    <property type="entry name" value="Ketoacyl_synth_AS"/>
</dbReference>
<dbReference type="Pfam" id="PF08659">
    <property type="entry name" value="KR"/>
    <property type="match status" value="1"/>
</dbReference>
<dbReference type="InterPro" id="IPR020841">
    <property type="entry name" value="PKS_Beta-ketoAc_synthase_dom"/>
</dbReference>
<keyword evidence="1" id="KW-0596">Phosphopantetheine</keyword>
<dbReference type="GO" id="GO:0004315">
    <property type="term" value="F:3-oxoacyl-[acyl-carrier-protein] synthase activity"/>
    <property type="evidence" value="ECO:0007669"/>
    <property type="project" value="InterPro"/>
</dbReference>
<dbReference type="InterPro" id="IPR032821">
    <property type="entry name" value="PKS_assoc"/>
</dbReference>
<dbReference type="InterPro" id="IPR016036">
    <property type="entry name" value="Malonyl_transacylase_ACP-bd"/>
</dbReference>
<dbReference type="Gene3D" id="3.40.366.10">
    <property type="entry name" value="Malonyl-Coenzyme A Acyl Carrier Protein, domain 2"/>
    <property type="match status" value="1"/>
</dbReference>
<dbReference type="InterPro" id="IPR014031">
    <property type="entry name" value="Ketoacyl_synth_C"/>
</dbReference>